<comment type="caution">
    <text evidence="1">The sequence shown here is derived from an EMBL/GenBank/DDBJ whole genome shotgun (WGS) entry which is preliminary data.</text>
</comment>
<evidence type="ECO:0000313" key="2">
    <source>
        <dbReference type="Proteomes" id="UP001290462"/>
    </source>
</evidence>
<evidence type="ECO:0000313" key="1">
    <source>
        <dbReference type="EMBL" id="MDZ5757654.1"/>
    </source>
</evidence>
<proteinExistence type="predicted"/>
<organism evidence="1 2">
    <name type="scientific">Carnobacterium maltaromaticum</name>
    <name type="common">Carnobacterium piscicola</name>
    <dbReference type="NCBI Taxonomy" id="2751"/>
    <lineage>
        <taxon>Bacteria</taxon>
        <taxon>Bacillati</taxon>
        <taxon>Bacillota</taxon>
        <taxon>Bacilli</taxon>
        <taxon>Lactobacillales</taxon>
        <taxon>Carnobacteriaceae</taxon>
        <taxon>Carnobacterium</taxon>
    </lineage>
</organism>
<gene>
    <name evidence="1" type="ORF">RAK27_03195</name>
</gene>
<reference evidence="1" key="1">
    <citation type="submission" date="2023-08" db="EMBL/GenBank/DDBJ databases">
        <title>Genomic characterization of piscicolin 126 produced by Carnobacterium maltaromaticum CM22 strain isolated from salmon (Salmo salar).</title>
        <authorList>
            <person name="Gonzalez-Gragera E."/>
            <person name="Garcia-Lopez J.D."/>
            <person name="Teso-Perez C."/>
            <person name="Gimenez-Hernandez I."/>
            <person name="Peralta-Sanchez J.M."/>
            <person name="Valdivia E."/>
            <person name="Montalban-Lopez M."/>
            <person name="Martin-Platero A.M."/>
            <person name="Banos A."/>
            <person name="Martinez-Bueno M."/>
        </authorList>
    </citation>
    <scope>NUCLEOTIDE SEQUENCE</scope>
    <source>
        <strain evidence="1">CM22</strain>
    </source>
</reference>
<dbReference type="Proteomes" id="UP001290462">
    <property type="component" value="Unassembled WGS sequence"/>
</dbReference>
<accession>A0AAW9JSU7</accession>
<dbReference type="RefSeq" id="WP_322808477.1">
    <property type="nucleotide sequence ID" value="NZ_JAVBVO010000002.1"/>
</dbReference>
<protein>
    <submittedName>
        <fullName evidence="1">Uncharacterized protein</fullName>
    </submittedName>
</protein>
<dbReference type="EMBL" id="JAVBVO010000002">
    <property type="protein sequence ID" value="MDZ5757654.1"/>
    <property type="molecule type" value="Genomic_DNA"/>
</dbReference>
<dbReference type="AlphaFoldDB" id="A0AAW9JSU7"/>
<sequence length="154" mass="17625">MRLINIETYTPGTNTVPTDLIYPLDHTQATKPELEEISLAIVAFYQKIATELGLTDFASLQGVAVFPKTITDPRADIHLHFIRGGTRVAPVLQPEQQATNLDEEKDWLIEKMGDKELTIYLTIPTNNIYRQLRYLSLTECLYFFKANIIKQLQQ</sequence>
<name>A0AAW9JSU7_CARML</name>